<dbReference type="EMBL" id="CQPA01000039">
    <property type="protein sequence ID" value="CNU85672.1"/>
    <property type="molecule type" value="Genomic_DNA"/>
</dbReference>
<name>A0A655DT30_SALET</name>
<sequence>MTQRDMAHFMTDHGFNFVVGHHIHQSAVDADTTVRHGKRVDVFRLVNLIVHRLAVNVIPQRGGNFCQSFSVFAARRRDFRFAVELLTGLIAQRFYLRIA</sequence>
<dbReference type="Proteomes" id="UP000041314">
    <property type="component" value="Unassembled WGS sequence"/>
</dbReference>
<dbReference type="Proteomes" id="UP000042394">
    <property type="component" value="Unassembled WGS sequence"/>
</dbReference>
<dbReference type="AlphaFoldDB" id="A0A655DT30"/>
<protein>
    <submittedName>
        <fullName evidence="1">Uncharacterized protein</fullName>
    </submittedName>
</protein>
<evidence type="ECO:0000313" key="3">
    <source>
        <dbReference type="Proteomes" id="UP000041314"/>
    </source>
</evidence>
<accession>A0A655DT30</accession>
<gene>
    <name evidence="1" type="ORF">ERS008198_03730</name>
    <name evidence="2" type="ORF">ERS008207_04714</name>
</gene>
<proteinExistence type="predicted"/>
<reference evidence="3 4" key="1">
    <citation type="submission" date="2015-03" db="EMBL/GenBank/DDBJ databases">
        <authorList>
            <consortium name="Pathogen Informatics"/>
        </authorList>
    </citation>
    <scope>NUCLEOTIDE SEQUENCE [LARGE SCALE GENOMIC DNA]</scope>
    <source>
        <strain evidence="1 3">A1104</strain>
        <strain evidence="2 4">D4891</strain>
    </source>
</reference>
<evidence type="ECO:0000313" key="1">
    <source>
        <dbReference type="EMBL" id="CNU85672.1"/>
    </source>
</evidence>
<evidence type="ECO:0000313" key="2">
    <source>
        <dbReference type="EMBL" id="CNV24527.1"/>
    </source>
</evidence>
<evidence type="ECO:0000313" key="4">
    <source>
        <dbReference type="Proteomes" id="UP000042394"/>
    </source>
</evidence>
<organism evidence="1 3">
    <name type="scientific">Salmonella enterica subsp. enterica serovar Bovismorbificans</name>
    <dbReference type="NCBI Taxonomy" id="58097"/>
    <lineage>
        <taxon>Bacteria</taxon>
        <taxon>Pseudomonadati</taxon>
        <taxon>Pseudomonadota</taxon>
        <taxon>Gammaproteobacteria</taxon>
        <taxon>Enterobacterales</taxon>
        <taxon>Enterobacteriaceae</taxon>
        <taxon>Salmonella</taxon>
    </lineage>
</organism>
<dbReference type="EMBL" id="CQPD01000079">
    <property type="protein sequence ID" value="CNV24527.1"/>
    <property type="molecule type" value="Genomic_DNA"/>
</dbReference>